<evidence type="ECO:0000313" key="1">
    <source>
        <dbReference type="EMBL" id="PQP19542.1"/>
    </source>
</evidence>
<accession>A0A2S8IYW2</accession>
<proteinExistence type="predicted"/>
<name>A0A2S8IYW2_RHOOP</name>
<dbReference type="SUPFAM" id="SSF47113">
    <property type="entry name" value="Histone-fold"/>
    <property type="match status" value="1"/>
</dbReference>
<dbReference type="AlphaFoldDB" id="A0A2S8IYW2"/>
<gene>
    <name evidence="1" type="ORF">C5613_30195</name>
</gene>
<dbReference type="Pfam" id="PF09123">
    <property type="entry name" value="DUF1931"/>
    <property type="match status" value="1"/>
</dbReference>
<dbReference type="Gene3D" id="1.10.20.10">
    <property type="entry name" value="Histone, subunit A"/>
    <property type="match status" value="1"/>
</dbReference>
<dbReference type="CDD" id="cd22923">
    <property type="entry name" value="HFD_Aq328-like_rpt2"/>
    <property type="match status" value="1"/>
</dbReference>
<organism evidence="1 2">
    <name type="scientific">Rhodococcus opacus</name>
    <name type="common">Nocardia opaca</name>
    <dbReference type="NCBI Taxonomy" id="37919"/>
    <lineage>
        <taxon>Bacteria</taxon>
        <taxon>Bacillati</taxon>
        <taxon>Actinomycetota</taxon>
        <taxon>Actinomycetes</taxon>
        <taxon>Mycobacteriales</taxon>
        <taxon>Nocardiaceae</taxon>
        <taxon>Rhodococcus</taxon>
    </lineage>
</organism>
<dbReference type="RefSeq" id="WP_105420063.1">
    <property type="nucleotide sequence ID" value="NZ_PUIO01000044.1"/>
</dbReference>
<evidence type="ECO:0000313" key="2">
    <source>
        <dbReference type="Proteomes" id="UP000239290"/>
    </source>
</evidence>
<dbReference type="InterPro" id="IPR015207">
    <property type="entry name" value="DUF1931"/>
</dbReference>
<sequence>MTVMRVATFGHVFAEVAGIEVDGTDLPRFNAIVTRTLYQMLLAGQASAATHRRYILEPDDLPITRALRENIRTFTGLGQRLELERILAQLATYPPLDRIPATETKAEFPGIVGGLTVAFARTFAVLHPGVIRPQPEHWDTLRAVVEIYF</sequence>
<dbReference type="InterPro" id="IPR009072">
    <property type="entry name" value="Histone-fold"/>
</dbReference>
<comment type="caution">
    <text evidence="1">The sequence shown here is derived from an EMBL/GenBank/DDBJ whole genome shotgun (WGS) entry which is preliminary data.</text>
</comment>
<dbReference type="EMBL" id="PUIO01000044">
    <property type="protein sequence ID" value="PQP19542.1"/>
    <property type="molecule type" value="Genomic_DNA"/>
</dbReference>
<protein>
    <submittedName>
        <fullName evidence="1">Uncharacterized protein</fullName>
    </submittedName>
</protein>
<reference evidence="2" key="1">
    <citation type="submission" date="2018-02" db="EMBL/GenBank/DDBJ databases">
        <title>Draft genome sequencing of Rhodococcus opacus KU647198.</title>
        <authorList>
            <person name="Zheng B.-X."/>
        </authorList>
    </citation>
    <scope>NUCLEOTIDE SEQUENCE [LARGE SCALE GENOMIC DNA]</scope>
    <source>
        <strain evidence="2">04-OD7</strain>
    </source>
</reference>
<dbReference type="GO" id="GO:0046982">
    <property type="term" value="F:protein heterodimerization activity"/>
    <property type="evidence" value="ECO:0007669"/>
    <property type="project" value="InterPro"/>
</dbReference>
<dbReference type="Proteomes" id="UP000239290">
    <property type="component" value="Unassembled WGS sequence"/>
</dbReference>